<comment type="subcellular location">
    <subcellularLocation>
        <location evidence="1">Cell membrane</location>
        <topology evidence="1">Multi-pass membrane protein</topology>
    </subcellularLocation>
</comment>
<dbReference type="STRING" id="1058.SAMN05421783_10570"/>
<feature type="transmembrane region" description="Helical" evidence="6">
    <location>
        <begin position="260"/>
        <end position="284"/>
    </location>
</feature>
<dbReference type="PANTHER" id="PTHR11384">
    <property type="entry name" value="ATP-BINDING CASSETTE, SUB-FAMILY D MEMBER"/>
    <property type="match status" value="1"/>
</dbReference>
<reference evidence="9" key="1">
    <citation type="submission" date="2016-10" db="EMBL/GenBank/DDBJ databases">
        <authorList>
            <person name="Varghese N."/>
            <person name="Submissions S."/>
        </authorList>
    </citation>
    <scope>NUCLEOTIDE SEQUENCE [LARGE SCALE GENOMIC DNA]</scope>
    <source>
        <strain evidence="9">DSM 217</strain>
    </source>
</reference>
<dbReference type="PROSITE" id="PS50929">
    <property type="entry name" value="ABC_TM1F"/>
    <property type="match status" value="1"/>
</dbReference>
<dbReference type="Pfam" id="PF06472">
    <property type="entry name" value="ABC_membrane_2"/>
    <property type="match status" value="1"/>
</dbReference>
<gene>
    <name evidence="8" type="ORF">SAMN05421783_10570</name>
</gene>
<feature type="transmembrane region" description="Helical" evidence="6">
    <location>
        <begin position="75"/>
        <end position="94"/>
    </location>
</feature>
<dbReference type="InterPro" id="IPR036640">
    <property type="entry name" value="ABC1_TM_sf"/>
</dbReference>
<proteinExistence type="predicted"/>
<dbReference type="SUPFAM" id="SSF52540">
    <property type="entry name" value="P-loop containing nucleoside triphosphate hydrolases"/>
    <property type="match status" value="1"/>
</dbReference>
<dbReference type="RefSeq" id="WP_093029885.1">
    <property type="nucleotide sequence ID" value="NZ_FNNZ01000005.1"/>
</dbReference>
<dbReference type="GO" id="GO:0005524">
    <property type="term" value="F:ATP binding"/>
    <property type="evidence" value="ECO:0007669"/>
    <property type="project" value="UniProtKB-KW"/>
</dbReference>
<feature type="domain" description="ABC transmembrane type-1" evidence="7">
    <location>
        <begin position="36"/>
        <end position="319"/>
    </location>
</feature>
<dbReference type="InterPro" id="IPR011527">
    <property type="entry name" value="ABC1_TM_dom"/>
</dbReference>
<evidence type="ECO:0000256" key="3">
    <source>
        <dbReference type="ARBA" id="ARBA00022692"/>
    </source>
</evidence>
<feature type="transmembrane region" description="Helical" evidence="6">
    <location>
        <begin position="143"/>
        <end position="169"/>
    </location>
</feature>
<sequence length="568" mass="62444">MNKQRNPDRQTAAHFGRAVGDFAGSEVGGRAKWMFAALLLLLFGINGMNVLNSYVNRDFMTAIADRQEAEFIRQALFYIAVFAGSTLLSVISRFTEERLALLWREFVTGRAIRRYLTDGAYYRLDMSRQLTNPDQRIAEDVRAFTVTTLSFVLMMLSSSFTVVAFSGVLWSISPLLFLVAVLYAATGSLLTIVLGRPLVGLNYDQSDREANFRSGLIHVREHAESAMMARSEDRLEESLRDRLASLVGNLRRIIGINRNLGFFTTGYNWMIQIIPALIIAPAFIDGRVEFGVITQSAMAFATLVAAFSLIISQFQSISSFAAAVARLESLVEAIEAPESIPGPALSTREEAERLAYEGLGLRSPEDGRPLLRDLSVSVPFGTRVLVGGVDQAASLALFRATAGLRVEGEGRIVRPRADDLLCLAERPYLPPGTLRQALVRTAMEGQVSDERILGLLRRFALQSVPARAGGLDTPQEWSTLLSLSEQQLLAVVRVILAAPRFAILDRPETALSEERLQGVLEALSEASITYLCFGRSDVPQGLFDAILDIHADGSWTWTLQEGTACLVS</sequence>
<evidence type="ECO:0000256" key="1">
    <source>
        <dbReference type="ARBA" id="ARBA00004651"/>
    </source>
</evidence>
<keyword evidence="8" id="KW-0067">ATP-binding</keyword>
<keyword evidence="2" id="KW-0813">Transport</keyword>
<evidence type="ECO:0000256" key="5">
    <source>
        <dbReference type="ARBA" id="ARBA00023136"/>
    </source>
</evidence>
<evidence type="ECO:0000256" key="4">
    <source>
        <dbReference type="ARBA" id="ARBA00022989"/>
    </source>
</evidence>
<dbReference type="GO" id="GO:0140359">
    <property type="term" value="F:ABC-type transporter activity"/>
    <property type="evidence" value="ECO:0007669"/>
    <property type="project" value="InterPro"/>
</dbReference>
<dbReference type="Proteomes" id="UP000198816">
    <property type="component" value="Unassembled WGS sequence"/>
</dbReference>
<evidence type="ECO:0000259" key="7">
    <source>
        <dbReference type="PROSITE" id="PS50929"/>
    </source>
</evidence>
<feature type="transmembrane region" description="Helical" evidence="6">
    <location>
        <begin position="290"/>
        <end position="311"/>
    </location>
</feature>
<feature type="transmembrane region" description="Helical" evidence="6">
    <location>
        <begin position="33"/>
        <end position="55"/>
    </location>
</feature>
<organism evidence="8 9">
    <name type="scientific">Thiocapsa roseopersicina</name>
    <dbReference type="NCBI Taxonomy" id="1058"/>
    <lineage>
        <taxon>Bacteria</taxon>
        <taxon>Pseudomonadati</taxon>
        <taxon>Pseudomonadota</taxon>
        <taxon>Gammaproteobacteria</taxon>
        <taxon>Chromatiales</taxon>
        <taxon>Chromatiaceae</taxon>
        <taxon>Thiocapsa</taxon>
    </lineage>
</organism>
<keyword evidence="9" id="KW-1185">Reference proteome</keyword>
<protein>
    <submittedName>
        <fullName evidence="8">Putative ATP-binding cassette transporter</fullName>
    </submittedName>
</protein>
<evidence type="ECO:0000313" key="8">
    <source>
        <dbReference type="EMBL" id="SDW54258.1"/>
    </source>
</evidence>
<accession>A0A1H2UEB5</accession>
<dbReference type="GO" id="GO:0005886">
    <property type="term" value="C:plasma membrane"/>
    <property type="evidence" value="ECO:0007669"/>
    <property type="project" value="UniProtKB-SubCell"/>
</dbReference>
<evidence type="ECO:0000256" key="6">
    <source>
        <dbReference type="SAM" id="Phobius"/>
    </source>
</evidence>
<dbReference type="InterPro" id="IPR027417">
    <property type="entry name" value="P-loop_NTPase"/>
</dbReference>
<dbReference type="Gene3D" id="1.20.1560.10">
    <property type="entry name" value="ABC transporter type 1, transmembrane domain"/>
    <property type="match status" value="1"/>
</dbReference>
<dbReference type="Gene3D" id="3.40.50.300">
    <property type="entry name" value="P-loop containing nucleotide triphosphate hydrolases"/>
    <property type="match status" value="1"/>
</dbReference>
<dbReference type="InterPro" id="IPR050835">
    <property type="entry name" value="ABC_transporter_sub-D"/>
</dbReference>
<name>A0A1H2UEB5_THIRO</name>
<dbReference type="OrthoDB" id="9810134at2"/>
<evidence type="ECO:0000256" key="2">
    <source>
        <dbReference type="ARBA" id="ARBA00022448"/>
    </source>
</evidence>
<dbReference type="EMBL" id="FNNZ01000005">
    <property type="protein sequence ID" value="SDW54258.1"/>
    <property type="molecule type" value="Genomic_DNA"/>
</dbReference>
<keyword evidence="5 6" id="KW-0472">Membrane</keyword>
<evidence type="ECO:0000313" key="9">
    <source>
        <dbReference type="Proteomes" id="UP000198816"/>
    </source>
</evidence>
<dbReference type="PANTHER" id="PTHR11384:SF59">
    <property type="entry name" value="LYSOSOMAL COBALAMIN TRANSPORTER ABCD4"/>
    <property type="match status" value="1"/>
</dbReference>
<dbReference type="AlphaFoldDB" id="A0A1H2UEB5"/>
<keyword evidence="3 6" id="KW-0812">Transmembrane</keyword>
<feature type="transmembrane region" description="Helical" evidence="6">
    <location>
        <begin position="175"/>
        <end position="195"/>
    </location>
</feature>
<dbReference type="SUPFAM" id="SSF90123">
    <property type="entry name" value="ABC transporter transmembrane region"/>
    <property type="match status" value="1"/>
</dbReference>
<keyword evidence="8" id="KW-0547">Nucleotide-binding</keyword>
<keyword evidence="4 6" id="KW-1133">Transmembrane helix</keyword>